<dbReference type="eggNOG" id="ENOG5033CHH">
    <property type="taxonomic scope" value="Bacteria"/>
</dbReference>
<proteinExistence type="predicted"/>
<dbReference type="AlphaFoldDB" id="W7YPZ3"/>
<feature type="transmembrane region" description="Helical" evidence="1">
    <location>
        <begin position="79"/>
        <end position="97"/>
    </location>
</feature>
<dbReference type="OrthoDB" id="2428268at2"/>
<keyword evidence="3" id="KW-1185">Reference proteome</keyword>
<accession>W7YPZ3</accession>
<reference evidence="2 3" key="1">
    <citation type="journal article" date="2014" name="Genome Announc.">
        <title>Draft Genome Sequence of Paenibacillus pini JCM 16418T, Isolated from the Rhizosphere of Pine Tree.</title>
        <authorList>
            <person name="Yuki M."/>
            <person name="Oshima K."/>
            <person name="Suda W."/>
            <person name="Oshida Y."/>
            <person name="Kitamura K."/>
            <person name="Iida Y."/>
            <person name="Hattori M."/>
            <person name="Ohkuma M."/>
        </authorList>
    </citation>
    <scope>NUCLEOTIDE SEQUENCE [LARGE SCALE GENOMIC DNA]</scope>
    <source>
        <strain evidence="2 3">JCM 16418</strain>
    </source>
</reference>
<evidence type="ECO:0000313" key="2">
    <source>
        <dbReference type="EMBL" id="GAF06621.1"/>
    </source>
</evidence>
<evidence type="ECO:0000313" key="3">
    <source>
        <dbReference type="Proteomes" id="UP000019364"/>
    </source>
</evidence>
<keyword evidence="1" id="KW-1133">Transmembrane helix</keyword>
<comment type="caution">
    <text evidence="2">The sequence shown here is derived from an EMBL/GenBank/DDBJ whole genome shotgun (WGS) entry which is preliminary data.</text>
</comment>
<feature type="transmembrane region" description="Helical" evidence="1">
    <location>
        <begin position="40"/>
        <end position="58"/>
    </location>
</feature>
<dbReference type="EMBL" id="BAVZ01000001">
    <property type="protein sequence ID" value="GAF06621.1"/>
    <property type="molecule type" value="Genomic_DNA"/>
</dbReference>
<feature type="transmembrane region" description="Helical" evidence="1">
    <location>
        <begin position="7"/>
        <end position="28"/>
    </location>
</feature>
<gene>
    <name evidence="2" type="ORF">JCM16418_591</name>
</gene>
<name>W7YPZ3_9BACL</name>
<organism evidence="2 3">
    <name type="scientific">Paenibacillus pini JCM 16418</name>
    <dbReference type="NCBI Taxonomy" id="1236976"/>
    <lineage>
        <taxon>Bacteria</taxon>
        <taxon>Bacillati</taxon>
        <taxon>Bacillota</taxon>
        <taxon>Bacilli</taxon>
        <taxon>Bacillales</taxon>
        <taxon>Paenibacillaceae</taxon>
        <taxon>Paenibacillus</taxon>
    </lineage>
</organism>
<keyword evidence="1" id="KW-0472">Membrane</keyword>
<sequence>MLKLGSFILELFRLSILFVLTVLILGGLEKSLYEFIFGHPINHWSMAVGNIIVSIVLYRNYYQFSGWYKSDKNKKLSRGITKSLMTIAYVLVLVPMWS</sequence>
<evidence type="ECO:0000256" key="1">
    <source>
        <dbReference type="SAM" id="Phobius"/>
    </source>
</evidence>
<dbReference type="RefSeq" id="WP_036645813.1">
    <property type="nucleotide sequence ID" value="NZ_BAVZ01000001.1"/>
</dbReference>
<dbReference type="STRING" id="1236976.JCM16418_591"/>
<dbReference type="Proteomes" id="UP000019364">
    <property type="component" value="Unassembled WGS sequence"/>
</dbReference>
<keyword evidence="1" id="KW-0812">Transmembrane</keyword>
<protein>
    <submittedName>
        <fullName evidence="2">Uncharacterized protein</fullName>
    </submittedName>
</protein>